<feature type="domain" description="Putative regulatory protein FmdB zinc ribbon" evidence="2">
    <location>
        <begin position="1"/>
        <end position="43"/>
    </location>
</feature>
<dbReference type="Proteomes" id="UP000050430">
    <property type="component" value="Unassembled WGS sequence"/>
</dbReference>
<evidence type="ECO:0000256" key="1">
    <source>
        <dbReference type="SAM" id="MobiDB-lite"/>
    </source>
</evidence>
<dbReference type="InterPro" id="IPR013429">
    <property type="entry name" value="Regulatory_FmdB_Zinc_ribbon"/>
</dbReference>
<sequence length="76" mass="8145">MPIYEYQCSECRQTFEVRRCFSEADLPISCSNCKSNNTHRLLSKFYAQSAGSPSLSSTGHSGCGGCSGGSCGSCHH</sequence>
<gene>
    <name evidence="3" type="ORF">ADM99_00770</name>
</gene>
<dbReference type="OrthoDB" id="9813321at2"/>
<evidence type="ECO:0000259" key="2">
    <source>
        <dbReference type="SMART" id="SM00834"/>
    </source>
</evidence>
<dbReference type="EMBL" id="LGCK01000002">
    <property type="protein sequence ID" value="KPL74664.1"/>
    <property type="molecule type" value="Genomic_DNA"/>
</dbReference>
<organism evidence="3 4">
    <name type="scientific">Leptolinea tardivitalis</name>
    <dbReference type="NCBI Taxonomy" id="229920"/>
    <lineage>
        <taxon>Bacteria</taxon>
        <taxon>Bacillati</taxon>
        <taxon>Chloroflexota</taxon>
        <taxon>Anaerolineae</taxon>
        <taxon>Anaerolineales</taxon>
        <taxon>Anaerolineaceae</taxon>
        <taxon>Leptolinea</taxon>
    </lineage>
</organism>
<feature type="region of interest" description="Disordered" evidence="1">
    <location>
        <begin position="50"/>
        <end position="76"/>
    </location>
</feature>
<dbReference type="GO" id="GO:0051537">
    <property type="term" value="F:2 iron, 2 sulfur cluster binding"/>
    <property type="evidence" value="ECO:0007669"/>
    <property type="project" value="InterPro"/>
</dbReference>
<evidence type="ECO:0000313" key="3">
    <source>
        <dbReference type="EMBL" id="KPL74664.1"/>
    </source>
</evidence>
<dbReference type="RefSeq" id="WP_081420035.1">
    <property type="nucleotide sequence ID" value="NZ_BBYA01000014.1"/>
</dbReference>
<name>A0A0P6X469_9CHLR</name>
<keyword evidence="4" id="KW-1185">Reference proteome</keyword>
<comment type="caution">
    <text evidence="3">The sequence shown here is derived from an EMBL/GenBank/DDBJ whole genome shotgun (WGS) entry which is preliminary data.</text>
</comment>
<proteinExistence type="predicted"/>
<dbReference type="STRING" id="229920.ADM99_00770"/>
<dbReference type="AlphaFoldDB" id="A0A0P6X469"/>
<dbReference type="InterPro" id="IPR006058">
    <property type="entry name" value="2Fe2S_fd_BS"/>
</dbReference>
<dbReference type="SMART" id="SM00834">
    <property type="entry name" value="CxxC_CXXC_SSSS"/>
    <property type="match status" value="1"/>
</dbReference>
<dbReference type="PROSITE" id="PS00197">
    <property type="entry name" value="2FE2S_FER_1"/>
    <property type="match status" value="1"/>
</dbReference>
<feature type="compositionally biased region" description="Gly residues" evidence="1">
    <location>
        <begin position="61"/>
        <end position="76"/>
    </location>
</feature>
<accession>A0A0P6X469</accession>
<dbReference type="Pfam" id="PF09723">
    <property type="entry name" value="Zn_ribbon_8"/>
    <property type="match status" value="1"/>
</dbReference>
<evidence type="ECO:0000313" key="4">
    <source>
        <dbReference type="Proteomes" id="UP000050430"/>
    </source>
</evidence>
<dbReference type="NCBIfam" id="TIGR02605">
    <property type="entry name" value="CxxC_CxxC_SSSS"/>
    <property type="match status" value="1"/>
</dbReference>
<protein>
    <recommendedName>
        <fullName evidence="2">Putative regulatory protein FmdB zinc ribbon domain-containing protein</fullName>
    </recommendedName>
</protein>
<reference evidence="3 4" key="1">
    <citation type="submission" date="2015-07" db="EMBL/GenBank/DDBJ databases">
        <title>Genome sequence of Leptolinea tardivitalis DSM 16556.</title>
        <authorList>
            <person name="Hemp J."/>
            <person name="Ward L.M."/>
            <person name="Pace L.A."/>
            <person name="Fischer W.W."/>
        </authorList>
    </citation>
    <scope>NUCLEOTIDE SEQUENCE [LARGE SCALE GENOMIC DNA]</scope>
    <source>
        <strain evidence="3 4">YMTK-2</strain>
    </source>
</reference>